<feature type="transmembrane region" description="Helical" evidence="1">
    <location>
        <begin position="138"/>
        <end position="154"/>
    </location>
</feature>
<keyword evidence="1" id="KW-0472">Membrane</keyword>
<keyword evidence="4" id="KW-1185">Reference proteome</keyword>
<organism evidence="3 4">
    <name type="scientific">Chitinophaga japonensis</name>
    <name type="common">Flexibacter japonensis</name>
    <dbReference type="NCBI Taxonomy" id="104662"/>
    <lineage>
        <taxon>Bacteria</taxon>
        <taxon>Pseudomonadati</taxon>
        <taxon>Bacteroidota</taxon>
        <taxon>Chitinophagia</taxon>
        <taxon>Chitinophagales</taxon>
        <taxon>Chitinophagaceae</taxon>
        <taxon>Chitinophaga</taxon>
    </lineage>
</organism>
<dbReference type="EMBL" id="VLLG01000004">
    <property type="protein sequence ID" value="TWI86286.1"/>
    <property type="molecule type" value="Genomic_DNA"/>
</dbReference>
<dbReference type="Proteomes" id="UP000316778">
    <property type="component" value="Unassembled WGS sequence"/>
</dbReference>
<evidence type="ECO:0000256" key="2">
    <source>
        <dbReference type="SAM" id="SignalP"/>
    </source>
</evidence>
<feature type="signal peptide" evidence="2">
    <location>
        <begin position="1"/>
        <end position="19"/>
    </location>
</feature>
<feature type="chain" id="PRO_5022134228" evidence="2">
    <location>
        <begin position="20"/>
        <end position="167"/>
    </location>
</feature>
<gene>
    <name evidence="3" type="ORF">LX66_3540</name>
</gene>
<evidence type="ECO:0000256" key="1">
    <source>
        <dbReference type="SAM" id="Phobius"/>
    </source>
</evidence>
<name>A0A562SZN1_CHIJA</name>
<evidence type="ECO:0000313" key="3">
    <source>
        <dbReference type="EMBL" id="TWI86286.1"/>
    </source>
</evidence>
<keyword evidence="1" id="KW-1133">Transmembrane helix</keyword>
<comment type="caution">
    <text evidence="3">The sequence shown here is derived from an EMBL/GenBank/DDBJ whole genome shotgun (WGS) entry which is preliminary data.</text>
</comment>
<reference evidence="3 4" key="1">
    <citation type="journal article" date="2013" name="Stand. Genomic Sci.">
        <title>Genomic Encyclopedia of Type Strains, Phase I: The one thousand microbial genomes (KMG-I) project.</title>
        <authorList>
            <person name="Kyrpides N.C."/>
            <person name="Woyke T."/>
            <person name="Eisen J.A."/>
            <person name="Garrity G."/>
            <person name="Lilburn T.G."/>
            <person name="Beck B.J."/>
            <person name="Whitman W.B."/>
            <person name="Hugenholtz P."/>
            <person name="Klenk H.P."/>
        </authorList>
    </citation>
    <scope>NUCLEOTIDE SEQUENCE [LARGE SCALE GENOMIC DNA]</scope>
    <source>
        <strain evidence="3 4">DSM 13484</strain>
    </source>
</reference>
<dbReference type="RefSeq" id="WP_145715977.1">
    <property type="nucleotide sequence ID" value="NZ_BAAAFY010000005.1"/>
</dbReference>
<proteinExistence type="predicted"/>
<keyword evidence="2" id="KW-0732">Signal</keyword>
<keyword evidence="1" id="KW-0812">Transmembrane</keyword>
<sequence length="167" mass="18296">MKQIVAFLLLAALSGCMTAGRVTGWLNDHPAASARYCADEYPVKTITTVTERVEHDTITVPGGQVVIHDTIPCPDGTSVPVQYEQPCPPVKVVTQTVYRDSVVKVENTAHVRALQADSAYFVRKANEATVRGDKWQKWAYYALAGVVLLAGWTFRNPILGLVKKLIA</sequence>
<protein>
    <submittedName>
        <fullName evidence="3">Uncharacterized protein</fullName>
    </submittedName>
</protein>
<accession>A0A562SZN1</accession>
<dbReference type="PROSITE" id="PS51257">
    <property type="entry name" value="PROKAR_LIPOPROTEIN"/>
    <property type="match status" value="1"/>
</dbReference>
<evidence type="ECO:0000313" key="4">
    <source>
        <dbReference type="Proteomes" id="UP000316778"/>
    </source>
</evidence>
<dbReference type="AlphaFoldDB" id="A0A562SZN1"/>